<evidence type="ECO:0000313" key="4">
    <source>
        <dbReference type="EMBL" id="SKC52870.1"/>
    </source>
</evidence>
<dbReference type="STRING" id="526729.SAMN04324258_1579"/>
<dbReference type="Proteomes" id="UP000189777">
    <property type="component" value="Unassembled WGS sequence"/>
</dbReference>
<dbReference type="InterPro" id="IPR000086">
    <property type="entry name" value="NUDIX_hydrolase_dom"/>
</dbReference>
<evidence type="ECO:0000256" key="1">
    <source>
        <dbReference type="ARBA" id="ARBA00001946"/>
    </source>
</evidence>
<name>A0A1T5JN56_9MICO</name>
<dbReference type="GO" id="GO:0016787">
    <property type="term" value="F:hydrolase activity"/>
    <property type="evidence" value="ECO:0007669"/>
    <property type="project" value="UniProtKB-KW"/>
</dbReference>
<evidence type="ECO:0000259" key="3">
    <source>
        <dbReference type="PROSITE" id="PS51462"/>
    </source>
</evidence>
<dbReference type="Pfam" id="PF00293">
    <property type="entry name" value="NUDIX"/>
    <property type="match status" value="1"/>
</dbReference>
<evidence type="ECO:0000313" key="5">
    <source>
        <dbReference type="Proteomes" id="UP000189777"/>
    </source>
</evidence>
<dbReference type="PANTHER" id="PTHR43046:SF2">
    <property type="entry name" value="8-OXO-DGTP DIPHOSPHATASE-RELATED"/>
    <property type="match status" value="1"/>
</dbReference>
<keyword evidence="5" id="KW-1185">Reference proteome</keyword>
<dbReference type="Gene3D" id="3.90.79.10">
    <property type="entry name" value="Nucleoside Triphosphate Pyrophosphohydrolase"/>
    <property type="match status" value="1"/>
</dbReference>
<sequence>MPTSFPPRDALHRQAGDGWVRCGDHRHWGLHGAAGLLLARRRGAPGTGGAPGPVTDVVLQHRALWSHQGGTWGVPGGALAPGETAVEGALRESLEEAAIPPEAVGVVGTHVLDHGPWSYTTVVGEVAPGAVVEPAPADPESLDVRWVALEELDGLPLLPAFGAALPDLLRLLDHGAAAPS</sequence>
<organism evidence="4 5">
    <name type="scientific">Krasilnikoviella flava</name>
    <dbReference type="NCBI Taxonomy" id="526729"/>
    <lineage>
        <taxon>Bacteria</taxon>
        <taxon>Bacillati</taxon>
        <taxon>Actinomycetota</taxon>
        <taxon>Actinomycetes</taxon>
        <taxon>Micrococcales</taxon>
        <taxon>Promicromonosporaceae</taxon>
        <taxon>Krasilnikoviella</taxon>
    </lineage>
</organism>
<dbReference type="EMBL" id="FUZQ01000002">
    <property type="protein sequence ID" value="SKC52870.1"/>
    <property type="molecule type" value="Genomic_DNA"/>
</dbReference>
<dbReference type="InterPro" id="IPR015797">
    <property type="entry name" value="NUDIX_hydrolase-like_dom_sf"/>
</dbReference>
<dbReference type="PANTHER" id="PTHR43046">
    <property type="entry name" value="GDP-MANNOSE MANNOSYL HYDROLASE"/>
    <property type="match status" value="1"/>
</dbReference>
<dbReference type="OrthoDB" id="3404294at2"/>
<protein>
    <submittedName>
        <fullName evidence="4">ADP-ribose pyrophosphatase YjhB, NUDIX family</fullName>
    </submittedName>
</protein>
<dbReference type="SUPFAM" id="SSF55811">
    <property type="entry name" value="Nudix"/>
    <property type="match status" value="1"/>
</dbReference>
<dbReference type="PROSITE" id="PS51462">
    <property type="entry name" value="NUDIX"/>
    <property type="match status" value="1"/>
</dbReference>
<proteinExistence type="predicted"/>
<dbReference type="RefSeq" id="WP_079573104.1">
    <property type="nucleotide sequence ID" value="NZ_FUZQ01000002.1"/>
</dbReference>
<reference evidence="4 5" key="1">
    <citation type="submission" date="2017-02" db="EMBL/GenBank/DDBJ databases">
        <authorList>
            <person name="Peterson S.W."/>
        </authorList>
    </citation>
    <scope>NUCLEOTIDE SEQUENCE [LARGE SCALE GENOMIC DNA]</scope>
    <source>
        <strain evidence="4 5">DSM 21481</strain>
    </source>
</reference>
<accession>A0A1T5JN56</accession>
<gene>
    <name evidence="4" type="ORF">SAMN04324258_1579</name>
</gene>
<dbReference type="AlphaFoldDB" id="A0A1T5JN56"/>
<evidence type="ECO:0000256" key="2">
    <source>
        <dbReference type="ARBA" id="ARBA00022801"/>
    </source>
</evidence>
<comment type="cofactor">
    <cofactor evidence="1">
        <name>Mg(2+)</name>
        <dbReference type="ChEBI" id="CHEBI:18420"/>
    </cofactor>
</comment>
<keyword evidence="2" id="KW-0378">Hydrolase</keyword>
<feature type="domain" description="Nudix hydrolase" evidence="3">
    <location>
        <begin position="29"/>
        <end position="171"/>
    </location>
</feature>